<dbReference type="EMBL" id="CP036281">
    <property type="protein sequence ID" value="QDU79469.1"/>
    <property type="molecule type" value="Genomic_DNA"/>
</dbReference>
<keyword evidence="3" id="KW-1185">Reference proteome</keyword>
<gene>
    <name evidence="2" type="ORF">Pla110_11790</name>
</gene>
<feature type="compositionally biased region" description="Acidic residues" evidence="1">
    <location>
        <begin position="76"/>
        <end position="96"/>
    </location>
</feature>
<proteinExistence type="predicted"/>
<organism evidence="2 3">
    <name type="scientific">Polystyrenella longa</name>
    <dbReference type="NCBI Taxonomy" id="2528007"/>
    <lineage>
        <taxon>Bacteria</taxon>
        <taxon>Pseudomonadati</taxon>
        <taxon>Planctomycetota</taxon>
        <taxon>Planctomycetia</taxon>
        <taxon>Planctomycetales</taxon>
        <taxon>Planctomycetaceae</taxon>
        <taxon>Polystyrenella</taxon>
    </lineage>
</organism>
<name>A0A518CJQ8_9PLAN</name>
<dbReference type="KEGG" id="plon:Pla110_11790"/>
<sequence>MSKLILKLMVSVGLISWLVGCSSMTGGSTYTSMSPASLNPLSGIGKTFSGHSEPPVEADMDFVERDVNEKSAMLDPVEEESDESLEFTDDELDFSE</sequence>
<feature type="region of interest" description="Disordered" evidence="1">
    <location>
        <begin position="74"/>
        <end position="96"/>
    </location>
</feature>
<accession>A0A518CJQ8</accession>
<evidence type="ECO:0000256" key="1">
    <source>
        <dbReference type="SAM" id="MobiDB-lite"/>
    </source>
</evidence>
<protein>
    <recommendedName>
        <fullName evidence="4">Lipoprotein</fullName>
    </recommendedName>
</protein>
<dbReference type="RefSeq" id="WP_144994095.1">
    <property type="nucleotide sequence ID" value="NZ_CP036281.1"/>
</dbReference>
<dbReference type="PROSITE" id="PS51257">
    <property type="entry name" value="PROKAR_LIPOPROTEIN"/>
    <property type="match status" value="1"/>
</dbReference>
<dbReference type="Proteomes" id="UP000317178">
    <property type="component" value="Chromosome"/>
</dbReference>
<dbReference type="AlphaFoldDB" id="A0A518CJQ8"/>
<evidence type="ECO:0000313" key="3">
    <source>
        <dbReference type="Proteomes" id="UP000317178"/>
    </source>
</evidence>
<evidence type="ECO:0000313" key="2">
    <source>
        <dbReference type="EMBL" id="QDU79469.1"/>
    </source>
</evidence>
<evidence type="ECO:0008006" key="4">
    <source>
        <dbReference type="Google" id="ProtNLM"/>
    </source>
</evidence>
<reference evidence="2 3" key="1">
    <citation type="submission" date="2019-02" db="EMBL/GenBank/DDBJ databases">
        <title>Deep-cultivation of Planctomycetes and their phenomic and genomic characterization uncovers novel biology.</title>
        <authorList>
            <person name="Wiegand S."/>
            <person name="Jogler M."/>
            <person name="Boedeker C."/>
            <person name="Pinto D."/>
            <person name="Vollmers J."/>
            <person name="Rivas-Marin E."/>
            <person name="Kohn T."/>
            <person name="Peeters S.H."/>
            <person name="Heuer A."/>
            <person name="Rast P."/>
            <person name="Oberbeckmann S."/>
            <person name="Bunk B."/>
            <person name="Jeske O."/>
            <person name="Meyerdierks A."/>
            <person name="Storesund J.E."/>
            <person name="Kallscheuer N."/>
            <person name="Luecker S."/>
            <person name="Lage O.M."/>
            <person name="Pohl T."/>
            <person name="Merkel B.J."/>
            <person name="Hornburger P."/>
            <person name="Mueller R.-W."/>
            <person name="Bruemmer F."/>
            <person name="Labrenz M."/>
            <person name="Spormann A.M."/>
            <person name="Op den Camp H."/>
            <person name="Overmann J."/>
            <person name="Amann R."/>
            <person name="Jetten M.S.M."/>
            <person name="Mascher T."/>
            <person name="Medema M.H."/>
            <person name="Devos D.P."/>
            <person name="Kaster A.-K."/>
            <person name="Ovreas L."/>
            <person name="Rohde M."/>
            <person name="Galperin M.Y."/>
            <person name="Jogler C."/>
        </authorList>
    </citation>
    <scope>NUCLEOTIDE SEQUENCE [LARGE SCALE GENOMIC DNA]</scope>
    <source>
        <strain evidence="2 3">Pla110</strain>
    </source>
</reference>